<reference evidence="3" key="2">
    <citation type="submission" date="2024-04" db="EMBL/GenBank/DDBJ databases">
        <authorList>
            <person name="Chen Y."/>
            <person name="Shah S."/>
            <person name="Dougan E. K."/>
            <person name="Thang M."/>
            <person name="Chan C."/>
        </authorList>
    </citation>
    <scope>NUCLEOTIDE SEQUENCE [LARGE SCALE GENOMIC DNA]</scope>
</reference>
<proteinExistence type="predicted"/>
<dbReference type="Proteomes" id="UP001152797">
    <property type="component" value="Unassembled WGS sequence"/>
</dbReference>
<feature type="compositionally biased region" description="Basic and acidic residues" evidence="1">
    <location>
        <begin position="59"/>
        <end position="75"/>
    </location>
</feature>
<dbReference type="EMBL" id="CAMXCT010004107">
    <property type="protein sequence ID" value="CAI4007686.1"/>
    <property type="molecule type" value="Genomic_DNA"/>
</dbReference>
<evidence type="ECO:0000256" key="1">
    <source>
        <dbReference type="SAM" id="MobiDB-lite"/>
    </source>
</evidence>
<dbReference type="EMBL" id="CAMXCT030004107">
    <property type="protein sequence ID" value="CAL4794998.1"/>
    <property type="molecule type" value="Genomic_DNA"/>
</dbReference>
<sequence>MVQELLMITIEKVMALCRANGTPCPDTLCVIGDNTVKELTNTVAGVAAAQLALSVSPKPKKEEQGDENKADTTKKEIKTEVKAAENESQASKKRKTEWQTALKKMPGDILAYLAMFIEPVKAGTSLGALSHPVDMVLDAFSNPVNSLASVNKMKNFLEEVMKIHGKKMECAPPPDISSLLAGSVEHITTAVPLSSIVVCKPDDMPCIEDWTTCCISYLFSGCRLHREPLDLNLVRIPGEERHSEEDQKFYVKKGFTRLTAGLFLLLVASDIDPIAGKELLECLLPAIKDFFSLPSTITAVVDFETVSFESIQLSTQGAERQRKVLKLAARFERLIKERTQQESARELNEGEILQELVQKYNGFKANSAIRYSESILRLKRHLLNETVKGVTAFWEKLLTVTPEVQHLHFMKYNQWWGNNRGKMKKSMRARLRWTEEQWSNNVSHCAIFQWVLNQCNGDSSVTPEMIDSMTSAFLNGDYSQDLDAILLAKPQRFTPEMTAMWQDHVGRAILRPQGSMKEDESEALDQAQDTRRIEDKLSSMQMEAKAVQILFDTSTLYKAPRGAERKFADDNVFAKSDYWCNLVNVATSPLPVSEYVTPESGTFFTHEQGRSLTVLADMMNDLQTECYLAAFSETQNANIFQFAVTGVKDKLLEAAPRLPQLKMCQMSSDGLLQIPKEIRGKWLMDPVRNPDWRVRLKNFDSIFAPCSANEKPKPKAGDEDIDLGQQETEVTVTPTKGAEPCPTPPSMSQQEFEEKHKTVDATITLTVGTSITCYVVGGKLFLTSPSKVMLPGVQAQEFLSKAANENKAIEFRIESENAMVVLEEQTSQGPADSNPMTLFELVLMLERKGILDTKITGHGVDRPPSVKRGEETDRLEVVHESYSLFKPNAATIKTAKSTNIAGLAGYKVLSASNYLVLVWRLLEHH</sequence>
<gene>
    <name evidence="2" type="ORF">C1SCF055_LOCUS33223</name>
</gene>
<feature type="region of interest" description="Disordered" evidence="1">
    <location>
        <begin position="56"/>
        <end position="75"/>
    </location>
</feature>
<reference evidence="2" key="1">
    <citation type="submission" date="2022-10" db="EMBL/GenBank/DDBJ databases">
        <authorList>
            <person name="Chen Y."/>
            <person name="Dougan E. K."/>
            <person name="Chan C."/>
            <person name="Rhodes N."/>
            <person name="Thang M."/>
        </authorList>
    </citation>
    <scope>NUCLEOTIDE SEQUENCE</scope>
</reference>
<evidence type="ECO:0000313" key="3">
    <source>
        <dbReference type="EMBL" id="CAL1161061.1"/>
    </source>
</evidence>
<protein>
    <submittedName>
        <fullName evidence="2">Uncharacterized protein</fullName>
    </submittedName>
</protein>
<accession>A0A9P1DCB5</accession>
<dbReference type="AlphaFoldDB" id="A0A9P1DCB5"/>
<evidence type="ECO:0000313" key="4">
    <source>
        <dbReference type="Proteomes" id="UP001152797"/>
    </source>
</evidence>
<dbReference type="EMBL" id="CAMXCT020004107">
    <property type="protein sequence ID" value="CAL1161061.1"/>
    <property type="molecule type" value="Genomic_DNA"/>
</dbReference>
<evidence type="ECO:0000313" key="2">
    <source>
        <dbReference type="EMBL" id="CAI4007686.1"/>
    </source>
</evidence>
<comment type="caution">
    <text evidence="2">The sequence shown here is derived from an EMBL/GenBank/DDBJ whole genome shotgun (WGS) entry which is preliminary data.</text>
</comment>
<name>A0A9P1DCB5_9DINO</name>
<organism evidence="2">
    <name type="scientific">Cladocopium goreaui</name>
    <dbReference type="NCBI Taxonomy" id="2562237"/>
    <lineage>
        <taxon>Eukaryota</taxon>
        <taxon>Sar</taxon>
        <taxon>Alveolata</taxon>
        <taxon>Dinophyceae</taxon>
        <taxon>Suessiales</taxon>
        <taxon>Symbiodiniaceae</taxon>
        <taxon>Cladocopium</taxon>
    </lineage>
</organism>
<keyword evidence="4" id="KW-1185">Reference proteome</keyword>